<organism evidence="2 3">
    <name type="scientific">Ideonella alba</name>
    <dbReference type="NCBI Taxonomy" id="2824118"/>
    <lineage>
        <taxon>Bacteria</taxon>
        <taxon>Pseudomonadati</taxon>
        <taxon>Pseudomonadota</taxon>
        <taxon>Betaproteobacteria</taxon>
        <taxon>Burkholderiales</taxon>
        <taxon>Sphaerotilaceae</taxon>
        <taxon>Ideonella</taxon>
    </lineage>
</organism>
<evidence type="ECO:0000259" key="1">
    <source>
        <dbReference type="Pfam" id="PF00144"/>
    </source>
</evidence>
<dbReference type="InterPro" id="IPR001466">
    <property type="entry name" value="Beta-lactam-related"/>
</dbReference>
<sequence length="396" mass="43313">MTIASALAGCATPRPRATWQPDDAVMAALPDWMQRAQVPAVSMAVLEGGELAWQHQQGLANAQTGQALAPQALFEAASLTKPVFAWLALQQASEGRLRLDEPLVDTLRPAWLDDHPWSARITARHVLCHTSGLPNWRREPMKETLRPAFEPGTRLSYSGEAFFWLQFVVEQRSGLSLPRLAQRALFEPAGLRDSDLAWSEEVARRAVWGHAAPQAAPLVPLPRQMMREAWLQALPLARAWGRPLADWRWDDAQRAFAALGGSVPSAAVAWPGDLMSNAAASLRCTAADYARFLRVLMPMARGPHLAPAWQRLHTEPQFETRPPWSAKTLGWNREQTAIGPLLYHAGNNANQFRAFALADVARGHALVVLTNGGGGDALCQAVVRAATGLALQAFEP</sequence>
<gene>
    <name evidence="2" type="ORF">KAK03_15425</name>
</gene>
<dbReference type="InterPro" id="IPR050789">
    <property type="entry name" value="Diverse_Enzym_Activities"/>
</dbReference>
<proteinExistence type="predicted"/>
<dbReference type="InterPro" id="IPR012338">
    <property type="entry name" value="Beta-lactam/transpept-like"/>
</dbReference>
<dbReference type="Proteomes" id="UP000676246">
    <property type="component" value="Unassembled WGS sequence"/>
</dbReference>
<name>A0A940YAF9_9BURK</name>
<keyword evidence="3" id="KW-1185">Reference proteome</keyword>
<dbReference type="RefSeq" id="WP_210854970.1">
    <property type="nucleotide sequence ID" value="NZ_JAGQDD010000012.1"/>
</dbReference>
<dbReference type="SUPFAM" id="SSF56601">
    <property type="entry name" value="beta-lactamase/transpeptidase-like"/>
    <property type="match status" value="1"/>
</dbReference>
<evidence type="ECO:0000313" key="2">
    <source>
        <dbReference type="EMBL" id="MBQ0931873.1"/>
    </source>
</evidence>
<reference evidence="2 3" key="1">
    <citation type="submission" date="2021-04" db="EMBL/GenBank/DDBJ databases">
        <title>The genome sequence of Ideonella sp. 3Y2.</title>
        <authorList>
            <person name="Liu Y."/>
        </authorList>
    </citation>
    <scope>NUCLEOTIDE SEQUENCE [LARGE SCALE GENOMIC DNA]</scope>
    <source>
        <strain evidence="2 3">3Y2</strain>
    </source>
</reference>
<protein>
    <submittedName>
        <fullName evidence="2">Beta-lactamase family protein</fullName>
    </submittedName>
</protein>
<dbReference type="PANTHER" id="PTHR43283:SF18">
    <property type="match status" value="1"/>
</dbReference>
<dbReference type="AlphaFoldDB" id="A0A940YAF9"/>
<dbReference type="PANTHER" id="PTHR43283">
    <property type="entry name" value="BETA-LACTAMASE-RELATED"/>
    <property type="match status" value="1"/>
</dbReference>
<dbReference type="EMBL" id="JAGQDD010000012">
    <property type="protein sequence ID" value="MBQ0931873.1"/>
    <property type="molecule type" value="Genomic_DNA"/>
</dbReference>
<dbReference type="Pfam" id="PF00144">
    <property type="entry name" value="Beta-lactamase"/>
    <property type="match status" value="1"/>
</dbReference>
<comment type="caution">
    <text evidence="2">The sequence shown here is derived from an EMBL/GenBank/DDBJ whole genome shotgun (WGS) entry which is preliminary data.</text>
</comment>
<feature type="domain" description="Beta-lactamase-related" evidence="1">
    <location>
        <begin position="33"/>
        <end position="375"/>
    </location>
</feature>
<accession>A0A940YAF9</accession>
<dbReference type="Gene3D" id="3.40.710.10">
    <property type="entry name" value="DD-peptidase/beta-lactamase superfamily"/>
    <property type="match status" value="2"/>
</dbReference>
<evidence type="ECO:0000313" key="3">
    <source>
        <dbReference type="Proteomes" id="UP000676246"/>
    </source>
</evidence>